<dbReference type="STRING" id="5722.A2FXV2"/>
<dbReference type="PANTHER" id="PTHR11668">
    <property type="entry name" value="SERINE/THREONINE PROTEIN PHOSPHATASE"/>
    <property type="match status" value="1"/>
</dbReference>
<dbReference type="InterPro" id="IPR029052">
    <property type="entry name" value="Metallo-depent_PP-like"/>
</dbReference>
<dbReference type="OrthoDB" id="445564at2759"/>
<dbReference type="VEuPathDB" id="TrichDB:TVAG_099420"/>
<evidence type="ECO:0000259" key="9">
    <source>
        <dbReference type="PROSITE" id="PS00125"/>
    </source>
</evidence>
<dbReference type="SMART" id="SM00156">
    <property type="entry name" value="PP2Ac"/>
    <property type="match status" value="1"/>
</dbReference>
<dbReference type="AlphaFoldDB" id="A2FXV2"/>
<evidence type="ECO:0000256" key="1">
    <source>
        <dbReference type="ARBA" id="ARBA00001936"/>
    </source>
</evidence>
<dbReference type="InParanoid" id="A2FXV2"/>
<name>A2FXV2_TRIV3</name>
<feature type="domain" description="Serine/threonine specific protein phosphatases" evidence="9">
    <location>
        <begin position="117"/>
        <end position="122"/>
    </location>
</feature>
<keyword evidence="3 8" id="KW-0378">Hydrolase</keyword>
<dbReference type="InterPro" id="IPR006186">
    <property type="entry name" value="Ser/Thr-sp_prot-phosphatase"/>
</dbReference>
<dbReference type="Proteomes" id="UP000001542">
    <property type="component" value="Unassembled WGS sequence"/>
</dbReference>
<evidence type="ECO:0000256" key="7">
    <source>
        <dbReference type="ARBA" id="ARBA00048336"/>
    </source>
</evidence>
<comment type="catalytic activity">
    <reaction evidence="6">
        <text>O-phospho-L-seryl-[protein] + H2O = L-seryl-[protein] + phosphate</text>
        <dbReference type="Rhea" id="RHEA:20629"/>
        <dbReference type="Rhea" id="RHEA-COMP:9863"/>
        <dbReference type="Rhea" id="RHEA-COMP:11604"/>
        <dbReference type="ChEBI" id="CHEBI:15377"/>
        <dbReference type="ChEBI" id="CHEBI:29999"/>
        <dbReference type="ChEBI" id="CHEBI:43474"/>
        <dbReference type="ChEBI" id="CHEBI:83421"/>
        <dbReference type="EC" id="3.1.3.16"/>
    </reaction>
</comment>
<dbReference type="CDD" id="cd00144">
    <property type="entry name" value="MPP_PPP_family"/>
    <property type="match status" value="1"/>
</dbReference>
<evidence type="ECO:0000313" key="11">
    <source>
        <dbReference type="Proteomes" id="UP000001542"/>
    </source>
</evidence>
<reference evidence="10" key="1">
    <citation type="submission" date="2006-10" db="EMBL/GenBank/DDBJ databases">
        <authorList>
            <person name="Amadeo P."/>
            <person name="Zhao Q."/>
            <person name="Wortman J."/>
            <person name="Fraser-Liggett C."/>
            <person name="Carlton J."/>
        </authorList>
    </citation>
    <scope>NUCLEOTIDE SEQUENCE</scope>
    <source>
        <strain evidence="10">G3</strain>
    </source>
</reference>
<dbReference type="GO" id="GO:0005737">
    <property type="term" value="C:cytoplasm"/>
    <property type="evidence" value="ECO:0000318"/>
    <property type="project" value="GO_Central"/>
</dbReference>
<evidence type="ECO:0000313" key="10">
    <source>
        <dbReference type="EMBL" id="EAX90256.1"/>
    </source>
</evidence>
<dbReference type="KEGG" id="tva:4747936"/>
<accession>A2FXV2</accession>
<dbReference type="PRINTS" id="PR00114">
    <property type="entry name" value="STPHPHTASE"/>
</dbReference>
<dbReference type="FunFam" id="3.60.21.10:FF:000173">
    <property type="entry name" value="Serine/threonine-protein phosphatase"/>
    <property type="match status" value="1"/>
</dbReference>
<comment type="cofactor">
    <cofactor evidence="1">
        <name>Mn(2+)</name>
        <dbReference type="ChEBI" id="CHEBI:29035"/>
    </cofactor>
</comment>
<keyword evidence="11" id="KW-1185">Reference proteome</keyword>
<comment type="similarity">
    <text evidence="8">Belongs to the PPP phosphatase family.</text>
</comment>
<evidence type="ECO:0000256" key="2">
    <source>
        <dbReference type="ARBA" id="ARBA00022723"/>
    </source>
</evidence>
<protein>
    <recommendedName>
        <fullName evidence="8">Serine/threonine-protein phosphatase</fullName>
        <ecNumber evidence="8">3.1.3.16</ecNumber>
    </recommendedName>
</protein>
<dbReference type="GO" id="GO:0046872">
    <property type="term" value="F:metal ion binding"/>
    <property type="evidence" value="ECO:0007669"/>
    <property type="project" value="UniProtKB-KW"/>
</dbReference>
<comment type="catalytic activity">
    <reaction evidence="7 8">
        <text>O-phospho-L-threonyl-[protein] + H2O = L-threonyl-[protein] + phosphate</text>
        <dbReference type="Rhea" id="RHEA:47004"/>
        <dbReference type="Rhea" id="RHEA-COMP:11060"/>
        <dbReference type="Rhea" id="RHEA-COMP:11605"/>
        <dbReference type="ChEBI" id="CHEBI:15377"/>
        <dbReference type="ChEBI" id="CHEBI:30013"/>
        <dbReference type="ChEBI" id="CHEBI:43474"/>
        <dbReference type="ChEBI" id="CHEBI:61977"/>
        <dbReference type="EC" id="3.1.3.16"/>
    </reaction>
</comment>
<dbReference type="GO" id="GO:0005634">
    <property type="term" value="C:nucleus"/>
    <property type="evidence" value="ECO:0000318"/>
    <property type="project" value="GO_Central"/>
</dbReference>
<dbReference type="PROSITE" id="PS00125">
    <property type="entry name" value="SER_THR_PHOSPHATASE"/>
    <property type="match status" value="1"/>
</dbReference>
<dbReference type="eggNOG" id="KOG0374">
    <property type="taxonomic scope" value="Eukaryota"/>
</dbReference>
<dbReference type="Pfam" id="PF00149">
    <property type="entry name" value="Metallophos"/>
    <property type="match status" value="1"/>
</dbReference>
<dbReference type="Gene3D" id="3.60.21.10">
    <property type="match status" value="1"/>
</dbReference>
<evidence type="ECO:0000256" key="6">
    <source>
        <dbReference type="ARBA" id="ARBA00047761"/>
    </source>
</evidence>
<reference evidence="10" key="2">
    <citation type="journal article" date="2007" name="Science">
        <title>Draft genome sequence of the sexually transmitted pathogen Trichomonas vaginalis.</title>
        <authorList>
            <person name="Carlton J.M."/>
            <person name="Hirt R.P."/>
            <person name="Silva J.C."/>
            <person name="Delcher A.L."/>
            <person name="Schatz M."/>
            <person name="Zhao Q."/>
            <person name="Wortman J.R."/>
            <person name="Bidwell S.L."/>
            <person name="Alsmark U.C.M."/>
            <person name="Besteiro S."/>
            <person name="Sicheritz-Ponten T."/>
            <person name="Noel C.J."/>
            <person name="Dacks J.B."/>
            <person name="Foster P.G."/>
            <person name="Simillion C."/>
            <person name="Van de Peer Y."/>
            <person name="Miranda-Saavedra D."/>
            <person name="Barton G.J."/>
            <person name="Westrop G.D."/>
            <person name="Mueller S."/>
            <person name="Dessi D."/>
            <person name="Fiori P.L."/>
            <person name="Ren Q."/>
            <person name="Paulsen I."/>
            <person name="Zhang H."/>
            <person name="Bastida-Corcuera F.D."/>
            <person name="Simoes-Barbosa A."/>
            <person name="Brown M.T."/>
            <person name="Hayes R.D."/>
            <person name="Mukherjee M."/>
            <person name="Okumura C.Y."/>
            <person name="Schneider R."/>
            <person name="Smith A.J."/>
            <person name="Vanacova S."/>
            <person name="Villalvazo M."/>
            <person name="Haas B.J."/>
            <person name="Pertea M."/>
            <person name="Feldblyum T.V."/>
            <person name="Utterback T.R."/>
            <person name="Shu C.L."/>
            <person name="Osoegawa K."/>
            <person name="de Jong P.J."/>
            <person name="Hrdy I."/>
            <person name="Horvathova L."/>
            <person name="Zubacova Z."/>
            <person name="Dolezal P."/>
            <person name="Malik S.B."/>
            <person name="Logsdon J.M. Jr."/>
            <person name="Henze K."/>
            <person name="Gupta A."/>
            <person name="Wang C.C."/>
            <person name="Dunne R.L."/>
            <person name="Upcroft J.A."/>
            <person name="Upcroft P."/>
            <person name="White O."/>
            <person name="Salzberg S.L."/>
            <person name="Tang P."/>
            <person name="Chiu C.-H."/>
            <person name="Lee Y.-S."/>
            <person name="Embley T.M."/>
            <person name="Coombs G.H."/>
            <person name="Mottram J.C."/>
            <person name="Tachezy J."/>
            <person name="Fraser-Liggett C.M."/>
            <person name="Johnson P.J."/>
        </authorList>
    </citation>
    <scope>NUCLEOTIDE SEQUENCE [LARGE SCALE GENOMIC DNA]</scope>
    <source>
        <strain evidence="10">G3</strain>
    </source>
</reference>
<evidence type="ECO:0000256" key="5">
    <source>
        <dbReference type="ARBA" id="ARBA00023211"/>
    </source>
</evidence>
<evidence type="ECO:0000256" key="8">
    <source>
        <dbReference type="RuleBase" id="RU004273"/>
    </source>
</evidence>
<dbReference type="SUPFAM" id="SSF56300">
    <property type="entry name" value="Metallo-dependent phosphatases"/>
    <property type="match status" value="1"/>
</dbReference>
<dbReference type="EMBL" id="DS114122">
    <property type="protein sequence ID" value="EAX90256.1"/>
    <property type="molecule type" value="Genomic_DNA"/>
</dbReference>
<keyword evidence="5" id="KW-0464">Manganese</keyword>
<dbReference type="GO" id="GO:0004722">
    <property type="term" value="F:protein serine/threonine phosphatase activity"/>
    <property type="evidence" value="ECO:0000318"/>
    <property type="project" value="GO_Central"/>
</dbReference>
<dbReference type="RefSeq" id="XP_001303186.1">
    <property type="nucleotide sequence ID" value="XM_001303185.1"/>
</dbReference>
<sequence>MSMFLNLLTIGENRVPVDLEKHIPKISLDLANGILDEYLQNNTFHSTVINVAPPVYVVGDLHGDLFDLLRILNRNGIPPISNYLFLGDYIDRGRFPVETILLVISLHNLFPLNFQILRGNHEDPNVCEQYGFHEKLREMFGANSLKLKFYTVFSYLPIAGIIEDKYFCVHGGISRHLTSLSCLTNISLPITEITPLIEDILWSDPSNTNDYYTSNPRGRGHQFGLPATDYFLQRSKMQYIIRAHTYIPNGATLFHSAKVISIFSSSHYVEGGNVATIVYVDGIHVYEKLYPESAMKKVSYSIIHPGIEKKLSATTFLPPLRKPHPQSVVQKSKTVYMI</sequence>
<dbReference type="EC" id="3.1.3.16" evidence="8"/>
<keyword evidence="4" id="KW-0904">Protein phosphatase</keyword>
<dbReference type="InterPro" id="IPR050341">
    <property type="entry name" value="PP1_catalytic_subunit"/>
</dbReference>
<dbReference type="VEuPathDB" id="TrichDB:TVAGG3_0849260"/>
<keyword evidence="2" id="KW-0479">Metal-binding</keyword>
<dbReference type="PANTHER" id="PTHR11668:SF300">
    <property type="entry name" value="SERINE_THREONINE-PROTEIN PHOSPHATASE"/>
    <property type="match status" value="1"/>
</dbReference>
<proteinExistence type="inferred from homology"/>
<evidence type="ECO:0000256" key="4">
    <source>
        <dbReference type="ARBA" id="ARBA00022912"/>
    </source>
</evidence>
<dbReference type="SMR" id="A2FXV2"/>
<gene>
    <name evidence="10" type="ORF">TVAG_099420</name>
</gene>
<organism evidence="10 11">
    <name type="scientific">Trichomonas vaginalis (strain ATCC PRA-98 / G3)</name>
    <dbReference type="NCBI Taxonomy" id="412133"/>
    <lineage>
        <taxon>Eukaryota</taxon>
        <taxon>Metamonada</taxon>
        <taxon>Parabasalia</taxon>
        <taxon>Trichomonadida</taxon>
        <taxon>Trichomonadidae</taxon>
        <taxon>Trichomonas</taxon>
    </lineage>
</organism>
<evidence type="ECO:0000256" key="3">
    <source>
        <dbReference type="ARBA" id="ARBA00022801"/>
    </source>
</evidence>
<dbReference type="InterPro" id="IPR004843">
    <property type="entry name" value="Calcineurin-like_PHP"/>
</dbReference>